<comment type="caution">
    <text evidence="1">The sequence shown here is derived from an EMBL/GenBank/DDBJ whole genome shotgun (WGS) entry which is preliminary data.</text>
</comment>
<dbReference type="AlphaFoldDB" id="A0A4Q2RPQ4"/>
<sequence length="75" mass="8186">MTATIVSLDSRRPAPQAACRCTRHQLDALASRTRDHLDGHDLLIPRDVLEAVLADITRTTAAVLDSTPPTERTNP</sequence>
<dbReference type="RefSeq" id="WP_129475556.1">
    <property type="nucleotide sequence ID" value="NZ_SDWS01000004.1"/>
</dbReference>
<accession>A0A4Q2RPQ4</accession>
<organism evidence="1 2">
    <name type="scientific">Nocardioides glacieisoli</name>
    <dbReference type="NCBI Taxonomy" id="1168730"/>
    <lineage>
        <taxon>Bacteria</taxon>
        <taxon>Bacillati</taxon>
        <taxon>Actinomycetota</taxon>
        <taxon>Actinomycetes</taxon>
        <taxon>Propionibacteriales</taxon>
        <taxon>Nocardioidaceae</taxon>
        <taxon>Nocardioides</taxon>
    </lineage>
</organism>
<reference evidence="1 2" key="1">
    <citation type="submission" date="2019-01" db="EMBL/GenBank/DDBJ databases">
        <title>Novel species of Nocardioides.</title>
        <authorList>
            <person name="Liu Q."/>
            <person name="Xin Y.-H."/>
        </authorList>
    </citation>
    <scope>NUCLEOTIDE SEQUENCE [LARGE SCALE GENOMIC DNA]</scope>
    <source>
        <strain evidence="1 2">HLT3-15</strain>
    </source>
</reference>
<name>A0A4Q2RPQ4_9ACTN</name>
<keyword evidence="2" id="KW-1185">Reference proteome</keyword>
<dbReference type="Proteomes" id="UP000291838">
    <property type="component" value="Unassembled WGS sequence"/>
</dbReference>
<dbReference type="EMBL" id="SDWS01000004">
    <property type="protein sequence ID" value="RYB90837.1"/>
    <property type="molecule type" value="Genomic_DNA"/>
</dbReference>
<evidence type="ECO:0000313" key="2">
    <source>
        <dbReference type="Proteomes" id="UP000291838"/>
    </source>
</evidence>
<gene>
    <name evidence="1" type="ORF">EUA06_11210</name>
</gene>
<evidence type="ECO:0000313" key="1">
    <source>
        <dbReference type="EMBL" id="RYB90837.1"/>
    </source>
</evidence>
<proteinExistence type="predicted"/>
<protein>
    <submittedName>
        <fullName evidence="1">Uncharacterized protein</fullName>
    </submittedName>
</protein>